<dbReference type="PANTHER" id="PTHR19277:SF125">
    <property type="entry name" value="B6"/>
    <property type="match status" value="1"/>
</dbReference>
<gene>
    <name evidence="7" type="ORF">WJX74_001089</name>
</gene>
<evidence type="ECO:0000256" key="4">
    <source>
        <dbReference type="ARBA" id="ARBA00023157"/>
    </source>
</evidence>
<dbReference type="EMBL" id="JALJOS010000021">
    <property type="protein sequence ID" value="KAK9826225.1"/>
    <property type="molecule type" value="Genomic_DNA"/>
</dbReference>
<evidence type="ECO:0000313" key="8">
    <source>
        <dbReference type="Proteomes" id="UP001438707"/>
    </source>
</evidence>
<organism evidence="7 8">
    <name type="scientific">Apatococcus lobatus</name>
    <dbReference type="NCBI Taxonomy" id="904363"/>
    <lineage>
        <taxon>Eukaryota</taxon>
        <taxon>Viridiplantae</taxon>
        <taxon>Chlorophyta</taxon>
        <taxon>core chlorophytes</taxon>
        <taxon>Trebouxiophyceae</taxon>
        <taxon>Chlorellales</taxon>
        <taxon>Chlorellaceae</taxon>
        <taxon>Apatococcus</taxon>
    </lineage>
</organism>
<dbReference type="Proteomes" id="UP001438707">
    <property type="component" value="Unassembled WGS sequence"/>
</dbReference>
<evidence type="ECO:0000256" key="6">
    <source>
        <dbReference type="SAM" id="Phobius"/>
    </source>
</evidence>
<dbReference type="Gene3D" id="2.60.120.200">
    <property type="match status" value="2"/>
</dbReference>
<comment type="cofactor">
    <cofactor evidence="1">
        <name>Ca(2+)</name>
        <dbReference type="ChEBI" id="CHEBI:29108"/>
    </cofactor>
</comment>
<feature type="transmembrane region" description="Helical" evidence="6">
    <location>
        <begin position="626"/>
        <end position="650"/>
    </location>
</feature>
<keyword evidence="4" id="KW-1015">Disulfide bond</keyword>
<evidence type="ECO:0000256" key="5">
    <source>
        <dbReference type="SAM" id="MobiDB-lite"/>
    </source>
</evidence>
<evidence type="ECO:0000256" key="1">
    <source>
        <dbReference type="ARBA" id="ARBA00001913"/>
    </source>
</evidence>
<proteinExistence type="predicted"/>
<protein>
    <submittedName>
        <fullName evidence="7">Uncharacterized protein</fullName>
    </submittedName>
</protein>
<keyword evidence="2" id="KW-0479">Metal-binding</keyword>
<evidence type="ECO:0000256" key="3">
    <source>
        <dbReference type="ARBA" id="ARBA00022837"/>
    </source>
</evidence>
<dbReference type="Pfam" id="PF13385">
    <property type="entry name" value="Laminin_G_3"/>
    <property type="match status" value="1"/>
</dbReference>
<dbReference type="PANTHER" id="PTHR19277">
    <property type="entry name" value="PENTRAXIN"/>
    <property type="match status" value="1"/>
</dbReference>
<dbReference type="InterPro" id="IPR051360">
    <property type="entry name" value="Neuronal_Pentraxin_Related"/>
</dbReference>
<keyword evidence="6" id="KW-0812">Transmembrane</keyword>
<dbReference type="AlphaFoldDB" id="A0AAW1QXJ3"/>
<comment type="caution">
    <text evidence="7">The sequence shown here is derived from an EMBL/GenBank/DDBJ whole genome shotgun (WGS) entry which is preliminary data.</text>
</comment>
<keyword evidence="8" id="KW-1185">Reference proteome</keyword>
<evidence type="ECO:0000313" key="7">
    <source>
        <dbReference type="EMBL" id="KAK9826225.1"/>
    </source>
</evidence>
<dbReference type="GO" id="GO:0046872">
    <property type="term" value="F:metal ion binding"/>
    <property type="evidence" value="ECO:0007669"/>
    <property type="project" value="UniProtKB-KW"/>
</dbReference>
<feature type="compositionally biased region" description="Low complexity" evidence="5">
    <location>
        <begin position="582"/>
        <end position="620"/>
    </location>
</feature>
<reference evidence="7 8" key="1">
    <citation type="journal article" date="2024" name="Nat. Commun.">
        <title>Phylogenomics reveals the evolutionary origins of lichenization in chlorophyte algae.</title>
        <authorList>
            <person name="Puginier C."/>
            <person name="Libourel C."/>
            <person name="Otte J."/>
            <person name="Skaloud P."/>
            <person name="Haon M."/>
            <person name="Grisel S."/>
            <person name="Petersen M."/>
            <person name="Berrin J.G."/>
            <person name="Delaux P.M."/>
            <person name="Dal Grande F."/>
            <person name="Keller J."/>
        </authorList>
    </citation>
    <scope>NUCLEOTIDE SEQUENCE [LARGE SCALE GENOMIC DNA]</scope>
    <source>
        <strain evidence="7 8">SAG 2145</strain>
    </source>
</reference>
<sequence length="680" mass="70844">MDGIFGKVIDCRREQYSSAVLNPVIYGEDGPLALSFWFQASNTPGNAFSYLFSTADVLSNDTFIADQLQLYLPQADHVAAGLLRTIFKDDLDSNSTTFLDSDGSANNNLGRPPPFPNATDSQWHHVVLTTLPSNGSGYQVYLDGALVAQQPLLSGQGIIEVTGGNPVMLSQAAIMLCSRSDGAPDRHLTGSVTHLTIFNEAVGPSGVRSLYEAVPLPAAAPGPVSNSIVHSLQNVASKQQQAALCFLNDTVTGIGACSSGSCVPVPTDALFGRLKLAGHTPGVCAQTGGIMLPLADQSFPFPSAHFPLTNRSFASWPLPTYLAINHATSWVEDDTFGSVIDCSASDSSYLDITASTWGLQGPFAFNLWISQADKTGDGFQYILSSRNPSAGQITDTSVFLPDQVHVFLPDDSHPAHGLVRAIVKDSNDGLASGTDYPNLTWLDSDGQIGSSADRGTPITAGLADGQWHMITVTTLAGGQKGFSLYVDGQLNATSKAPQAFWHIDGGDPIITEAPIVLCGRSDHASSSGFNGKLAGLSVWDKPLSSGQVKSLWQTAQSRSAGGSALLAPAPAPGPQSESASFPSTAPNQAPATPSSPSTTPTQSGTPSASSDQAKPPSSGKGISGGATAGIVIGVGIGMLLFCSVLTMLLWRYIATRQRAGTGFSDMGKELPPGSEKLDAS</sequence>
<keyword evidence="6" id="KW-1133">Transmembrane helix</keyword>
<name>A0AAW1QXJ3_9CHLO</name>
<evidence type="ECO:0000256" key="2">
    <source>
        <dbReference type="ARBA" id="ARBA00022723"/>
    </source>
</evidence>
<dbReference type="InterPro" id="IPR013320">
    <property type="entry name" value="ConA-like_dom_sf"/>
</dbReference>
<keyword evidence="3" id="KW-0106">Calcium</keyword>
<feature type="region of interest" description="Disordered" evidence="5">
    <location>
        <begin position="563"/>
        <end position="624"/>
    </location>
</feature>
<accession>A0AAW1QXJ3</accession>
<dbReference type="SUPFAM" id="SSF49899">
    <property type="entry name" value="Concanavalin A-like lectins/glucanases"/>
    <property type="match status" value="2"/>
</dbReference>
<keyword evidence="6" id="KW-0472">Membrane</keyword>